<evidence type="ECO:0000313" key="1">
    <source>
        <dbReference type="EMBL" id="KKN76433.1"/>
    </source>
</evidence>
<reference evidence="1" key="1">
    <citation type="journal article" date="2015" name="Nature">
        <title>Complex archaea that bridge the gap between prokaryotes and eukaryotes.</title>
        <authorList>
            <person name="Spang A."/>
            <person name="Saw J.H."/>
            <person name="Jorgensen S.L."/>
            <person name="Zaremba-Niedzwiedzka K."/>
            <person name="Martijn J."/>
            <person name="Lind A.E."/>
            <person name="van Eijk R."/>
            <person name="Schleper C."/>
            <person name="Guy L."/>
            <person name="Ettema T.J."/>
        </authorList>
    </citation>
    <scope>NUCLEOTIDE SEQUENCE</scope>
</reference>
<gene>
    <name evidence="1" type="ORF">LCGC14_0371190</name>
</gene>
<sequence length="75" mass="8430">MTQLSKYEDFQTCLNIAKGCHDYNGGYLRDQEQLEAFHHGIETVVKSIKSLTKNGLVGDQLQTLHSIGKKLNQHG</sequence>
<protein>
    <submittedName>
        <fullName evidence="1">Uncharacterized protein</fullName>
    </submittedName>
</protein>
<comment type="caution">
    <text evidence="1">The sequence shown here is derived from an EMBL/GenBank/DDBJ whole genome shotgun (WGS) entry which is preliminary data.</text>
</comment>
<proteinExistence type="predicted"/>
<name>A0A0F9WDX3_9ZZZZ</name>
<dbReference type="AlphaFoldDB" id="A0A0F9WDX3"/>
<dbReference type="EMBL" id="LAZR01000296">
    <property type="protein sequence ID" value="KKN76433.1"/>
    <property type="molecule type" value="Genomic_DNA"/>
</dbReference>
<accession>A0A0F9WDX3</accession>
<organism evidence="1">
    <name type="scientific">marine sediment metagenome</name>
    <dbReference type="NCBI Taxonomy" id="412755"/>
    <lineage>
        <taxon>unclassified sequences</taxon>
        <taxon>metagenomes</taxon>
        <taxon>ecological metagenomes</taxon>
    </lineage>
</organism>